<dbReference type="GO" id="GO:0005506">
    <property type="term" value="F:iron ion binding"/>
    <property type="evidence" value="ECO:0007669"/>
    <property type="project" value="InterPro"/>
</dbReference>
<dbReference type="GO" id="GO:0016705">
    <property type="term" value="F:oxidoreductase activity, acting on paired donors, with incorporation or reduction of molecular oxygen"/>
    <property type="evidence" value="ECO:0007669"/>
    <property type="project" value="InterPro"/>
</dbReference>
<dbReference type="GO" id="GO:0020037">
    <property type="term" value="F:heme binding"/>
    <property type="evidence" value="ECO:0007669"/>
    <property type="project" value="InterPro"/>
</dbReference>
<comment type="caution">
    <text evidence="1">The sequence shown here is derived from an EMBL/GenBank/DDBJ whole genome shotgun (WGS) entry which is preliminary data.</text>
</comment>
<protein>
    <recommendedName>
        <fullName evidence="3">Cytochrome P450</fullName>
    </recommendedName>
</protein>
<dbReference type="Pfam" id="PF00067">
    <property type="entry name" value="p450"/>
    <property type="match status" value="1"/>
</dbReference>
<gene>
    <name evidence="1" type="ORF">C8A03DRAFT_18300</name>
</gene>
<reference evidence="1" key="2">
    <citation type="submission" date="2023-05" db="EMBL/GenBank/DDBJ databases">
        <authorList>
            <consortium name="Lawrence Berkeley National Laboratory"/>
            <person name="Steindorff A."/>
            <person name="Hensen N."/>
            <person name="Bonometti L."/>
            <person name="Westerberg I."/>
            <person name="Brannstrom I.O."/>
            <person name="Guillou S."/>
            <person name="Cros-Aarteil S."/>
            <person name="Calhoun S."/>
            <person name="Haridas S."/>
            <person name="Kuo A."/>
            <person name="Mondo S."/>
            <person name="Pangilinan J."/>
            <person name="Riley R."/>
            <person name="Labutti K."/>
            <person name="Andreopoulos B."/>
            <person name="Lipzen A."/>
            <person name="Chen C."/>
            <person name="Yanf M."/>
            <person name="Daum C."/>
            <person name="Ng V."/>
            <person name="Clum A."/>
            <person name="Ohm R."/>
            <person name="Martin F."/>
            <person name="Silar P."/>
            <person name="Natvig D."/>
            <person name="Lalanne C."/>
            <person name="Gautier V."/>
            <person name="Ament-Velasquez S.L."/>
            <person name="Kruys A."/>
            <person name="Hutchinson M.I."/>
            <person name="Powell A.J."/>
            <person name="Barry K."/>
            <person name="Miller A.N."/>
            <person name="Grigoriev I.V."/>
            <person name="Debuchy R."/>
            <person name="Gladieux P."/>
            <person name="Thoren M.H."/>
            <person name="Johannesson H."/>
        </authorList>
    </citation>
    <scope>NUCLEOTIDE SEQUENCE</scope>
    <source>
        <strain evidence="1">CBS 532.94</strain>
    </source>
</reference>
<evidence type="ECO:0008006" key="3">
    <source>
        <dbReference type="Google" id="ProtNLM"/>
    </source>
</evidence>
<dbReference type="Gene3D" id="1.10.630.10">
    <property type="entry name" value="Cytochrome P450"/>
    <property type="match status" value="1"/>
</dbReference>
<reference evidence="1" key="1">
    <citation type="journal article" date="2023" name="Mol. Phylogenet. Evol.">
        <title>Genome-scale phylogeny and comparative genomics of the fungal order Sordariales.</title>
        <authorList>
            <person name="Hensen N."/>
            <person name="Bonometti L."/>
            <person name="Westerberg I."/>
            <person name="Brannstrom I.O."/>
            <person name="Guillou S."/>
            <person name="Cros-Aarteil S."/>
            <person name="Calhoun S."/>
            <person name="Haridas S."/>
            <person name="Kuo A."/>
            <person name="Mondo S."/>
            <person name="Pangilinan J."/>
            <person name="Riley R."/>
            <person name="LaButti K."/>
            <person name="Andreopoulos B."/>
            <person name="Lipzen A."/>
            <person name="Chen C."/>
            <person name="Yan M."/>
            <person name="Daum C."/>
            <person name="Ng V."/>
            <person name="Clum A."/>
            <person name="Steindorff A."/>
            <person name="Ohm R.A."/>
            <person name="Martin F."/>
            <person name="Silar P."/>
            <person name="Natvig D.O."/>
            <person name="Lalanne C."/>
            <person name="Gautier V."/>
            <person name="Ament-Velasquez S.L."/>
            <person name="Kruys A."/>
            <person name="Hutchinson M.I."/>
            <person name="Powell A.J."/>
            <person name="Barry K."/>
            <person name="Miller A.N."/>
            <person name="Grigoriev I.V."/>
            <person name="Debuchy R."/>
            <person name="Gladieux P."/>
            <person name="Hiltunen Thoren M."/>
            <person name="Johannesson H."/>
        </authorList>
    </citation>
    <scope>NUCLEOTIDE SEQUENCE</scope>
    <source>
        <strain evidence="1">CBS 532.94</strain>
    </source>
</reference>
<sequence>KMPGDSYAAYQPWSTGVCNCIGRNLAYAELRLNLAQVLWNYGPVPEDEKTGDFLDWKIWSIWAKRELYVSLCS</sequence>
<proteinExistence type="predicted"/>
<dbReference type="InterPro" id="IPR036396">
    <property type="entry name" value="Cyt_P450_sf"/>
</dbReference>
<keyword evidence="2" id="KW-1185">Reference proteome</keyword>
<dbReference type="EMBL" id="MU860319">
    <property type="protein sequence ID" value="KAK4234873.1"/>
    <property type="molecule type" value="Genomic_DNA"/>
</dbReference>
<dbReference type="SUPFAM" id="SSF48264">
    <property type="entry name" value="Cytochrome P450"/>
    <property type="match status" value="1"/>
</dbReference>
<organism evidence="1 2">
    <name type="scientific">Achaetomium macrosporum</name>
    <dbReference type="NCBI Taxonomy" id="79813"/>
    <lineage>
        <taxon>Eukaryota</taxon>
        <taxon>Fungi</taxon>
        <taxon>Dikarya</taxon>
        <taxon>Ascomycota</taxon>
        <taxon>Pezizomycotina</taxon>
        <taxon>Sordariomycetes</taxon>
        <taxon>Sordariomycetidae</taxon>
        <taxon>Sordariales</taxon>
        <taxon>Chaetomiaceae</taxon>
        <taxon>Achaetomium</taxon>
    </lineage>
</organism>
<evidence type="ECO:0000313" key="2">
    <source>
        <dbReference type="Proteomes" id="UP001303760"/>
    </source>
</evidence>
<dbReference type="InterPro" id="IPR001128">
    <property type="entry name" value="Cyt_P450"/>
</dbReference>
<dbReference type="AlphaFoldDB" id="A0AAN7H8Y2"/>
<dbReference type="Proteomes" id="UP001303760">
    <property type="component" value="Unassembled WGS sequence"/>
</dbReference>
<accession>A0AAN7H8Y2</accession>
<name>A0AAN7H8Y2_9PEZI</name>
<dbReference type="GO" id="GO:0004497">
    <property type="term" value="F:monooxygenase activity"/>
    <property type="evidence" value="ECO:0007669"/>
    <property type="project" value="InterPro"/>
</dbReference>
<feature type="non-terminal residue" evidence="1">
    <location>
        <position position="1"/>
    </location>
</feature>
<evidence type="ECO:0000313" key="1">
    <source>
        <dbReference type="EMBL" id="KAK4234873.1"/>
    </source>
</evidence>